<name>A0ABR5NLL5_9GAMM</name>
<evidence type="ECO:0000313" key="1">
    <source>
        <dbReference type="EMBL" id="KRG58783.1"/>
    </source>
</evidence>
<organism evidence="1 2">
    <name type="scientific">Stenotrophomonas nitritireducens</name>
    <dbReference type="NCBI Taxonomy" id="83617"/>
    <lineage>
        <taxon>Bacteria</taxon>
        <taxon>Pseudomonadati</taxon>
        <taxon>Pseudomonadota</taxon>
        <taxon>Gammaproteobacteria</taxon>
        <taxon>Lysobacterales</taxon>
        <taxon>Lysobacteraceae</taxon>
        <taxon>Stenotrophomonas</taxon>
    </lineage>
</organism>
<dbReference type="RefSeq" id="WP_055771610.1">
    <property type="nucleotide sequence ID" value="NZ_LDJG01000007.1"/>
</dbReference>
<sequence length="215" mass="23791">MPRPLPNAQRGSRERLLIAQEAARLVRESGIHDLDQARRKAAGRLGIHDEALWPRQAQVEEVLREQQRLFDMDSQPAALRGHRESAVQAMQFLYAFHPRLAGAVLAGTADGGSPVVLHLHCDDTDAVQRFLHEQRIPAEACTSLLQLAGQASRQRYPGWEFAADGIAFELVVLPEDALRHPPVSSDDGRPLPRATLAQLRQLLETPSSQNAADSR</sequence>
<comment type="caution">
    <text evidence="1">The sequence shown here is derived from an EMBL/GenBank/DDBJ whole genome shotgun (WGS) entry which is preliminary data.</text>
</comment>
<evidence type="ECO:0000313" key="2">
    <source>
        <dbReference type="Proteomes" id="UP000050902"/>
    </source>
</evidence>
<dbReference type="EMBL" id="LDJG01000007">
    <property type="protein sequence ID" value="KRG58783.1"/>
    <property type="molecule type" value="Genomic_DNA"/>
</dbReference>
<keyword evidence="2" id="KW-1185">Reference proteome</keyword>
<protein>
    <submittedName>
        <fullName evidence="1">Uncharacterized protein</fullName>
    </submittedName>
</protein>
<gene>
    <name evidence="1" type="ORF">ABB22_06270</name>
</gene>
<dbReference type="Proteomes" id="UP000050902">
    <property type="component" value="Unassembled WGS sequence"/>
</dbReference>
<accession>A0ABR5NLL5</accession>
<proteinExistence type="predicted"/>
<reference evidence="1 2" key="1">
    <citation type="submission" date="2015-05" db="EMBL/GenBank/DDBJ databases">
        <title>Genome sequencing and analysis of members of genus Stenotrophomonas.</title>
        <authorList>
            <person name="Patil P.P."/>
            <person name="Midha S."/>
            <person name="Patil P.B."/>
        </authorList>
    </citation>
    <scope>NUCLEOTIDE SEQUENCE [LARGE SCALE GENOMIC DNA]</scope>
    <source>
        <strain evidence="1 2">DSM 12575</strain>
    </source>
</reference>